<dbReference type="PIRSF" id="PIRSF002741">
    <property type="entry name" value="MppA"/>
    <property type="match status" value="1"/>
</dbReference>
<reference evidence="5 6" key="1">
    <citation type="journal article" date="2019" name="Syst. Appl. Microbiol.">
        <title>Characterization of Bifidobacterium species in feaces of the Egyptian fruit bat: Description of B. vespertilionis sp. nov. and B. rousetti sp. nov.</title>
        <authorList>
            <person name="Modesto M."/>
            <person name="Satti M."/>
            <person name="Watanabe K."/>
            <person name="Puglisi E."/>
            <person name="Morelli L."/>
            <person name="Huang C.-H."/>
            <person name="Liou J.-S."/>
            <person name="Miyashita M."/>
            <person name="Tamura T."/>
            <person name="Saito S."/>
            <person name="Mori K."/>
            <person name="Huang L."/>
            <person name="Sciavilla P."/>
            <person name="Sandri C."/>
            <person name="Spiezio C."/>
            <person name="Vitali F."/>
            <person name="Cavalieri D."/>
            <person name="Perpetuini G."/>
            <person name="Tofalo R."/>
            <person name="Bonetti A."/>
            <person name="Arita M."/>
            <person name="Mattarelli P."/>
        </authorList>
    </citation>
    <scope>NUCLEOTIDE SEQUENCE [LARGE SCALE GENOMIC DNA]</scope>
    <source>
        <strain evidence="5 6">RST19</strain>
    </source>
</reference>
<dbReference type="CDD" id="cd00995">
    <property type="entry name" value="PBP2_NikA_DppA_OppA_like"/>
    <property type="match status" value="1"/>
</dbReference>
<keyword evidence="3" id="KW-0732">Signal</keyword>
<dbReference type="PANTHER" id="PTHR30290:SF9">
    <property type="entry name" value="OLIGOPEPTIDE-BINDING PROTEIN APPA"/>
    <property type="match status" value="1"/>
</dbReference>
<dbReference type="Gene3D" id="3.10.105.10">
    <property type="entry name" value="Dipeptide-binding Protein, Domain 3"/>
    <property type="match status" value="1"/>
</dbReference>
<dbReference type="GO" id="GO:0042597">
    <property type="term" value="C:periplasmic space"/>
    <property type="evidence" value="ECO:0007669"/>
    <property type="project" value="UniProtKB-ARBA"/>
</dbReference>
<evidence type="ECO:0000256" key="2">
    <source>
        <dbReference type="ARBA" id="ARBA00022448"/>
    </source>
</evidence>
<dbReference type="EMBL" id="RZUG01000007">
    <property type="protein sequence ID" value="KAA8825498.1"/>
    <property type="molecule type" value="Genomic_DNA"/>
</dbReference>
<comment type="caution">
    <text evidence="5">The sequence shown here is derived from an EMBL/GenBank/DDBJ whole genome shotgun (WGS) entry which is preliminary data.</text>
</comment>
<sequence>MWLRPIAERAISGMTQRGRCDMKRNMITASSATAGVCALAMLLAGCGSGQGGDGSATASAGVPETVNYAIQQDPGKLNPLTNATGDGVQLATLAYEGLLVMQADQQPKGNIAKDWKATATEATFTLKDDVVCSDGTPLKASDVKATFDYVINEAPDSQYNGVYVPEGVEVSADDSAKTVTFKVSTPQSFLAEEVGQLPIVCPAGLKDPSAMDAKTFGTGPYKLDSATEGQKYTYVRNDDYKSGLPDGTKITDLPKTIVASVVTDQSTQVNMLSSGELNLAKLSGTNQDRVDTTTYKDVNAGSMPMTAFFNQNKDRATGTLEVRKAIAEAIDRTKVGTAITSGKGEVMKTIMPAGSSVCAGFDSSSAIAKTDAKDAKKLLDEAGWKAGSDGVRTKDGKKLTIKLLYNSTSGAAVAAGVELVQKELKEVGIDAQLAPSDQYTKVIFSGGDWDVVIAGITANTPAEWFGILSGDVVPNGGNWTYNEDQDYIQLANTAAAQAGEASCPAWQKAEDQLMKNVTLLPIAQSWDKYYAKGFTVSTDGNNFLPTTFKAA</sequence>
<evidence type="ECO:0000313" key="6">
    <source>
        <dbReference type="Proteomes" id="UP000326251"/>
    </source>
</evidence>
<dbReference type="GO" id="GO:0015833">
    <property type="term" value="P:peptide transport"/>
    <property type="evidence" value="ECO:0007669"/>
    <property type="project" value="TreeGrafter"/>
</dbReference>
<accession>A0A5J5E8L5</accession>
<dbReference type="InterPro" id="IPR000914">
    <property type="entry name" value="SBP_5_dom"/>
</dbReference>
<name>A0A5J5E8L5_9BIFI</name>
<dbReference type="PANTHER" id="PTHR30290">
    <property type="entry name" value="PERIPLASMIC BINDING COMPONENT OF ABC TRANSPORTER"/>
    <property type="match status" value="1"/>
</dbReference>
<gene>
    <name evidence="5" type="ORF">EMO92_05460</name>
</gene>
<dbReference type="AlphaFoldDB" id="A0A5J5E8L5"/>
<dbReference type="Proteomes" id="UP000326251">
    <property type="component" value="Unassembled WGS sequence"/>
</dbReference>
<evidence type="ECO:0000313" key="5">
    <source>
        <dbReference type="EMBL" id="KAA8825498.1"/>
    </source>
</evidence>
<dbReference type="SUPFAM" id="SSF53850">
    <property type="entry name" value="Periplasmic binding protein-like II"/>
    <property type="match status" value="1"/>
</dbReference>
<dbReference type="GO" id="GO:1904680">
    <property type="term" value="F:peptide transmembrane transporter activity"/>
    <property type="evidence" value="ECO:0007669"/>
    <property type="project" value="TreeGrafter"/>
</dbReference>
<dbReference type="Pfam" id="PF00496">
    <property type="entry name" value="SBP_bac_5"/>
    <property type="match status" value="1"/>
</dbReference>
<keyword evidence="2" id="KW-0813">Transport</keyword>
<evidence type="ECO:0000256" key="1">
    <source>
        <dbReference type="ARBA" id="ARBA00005695"/>
    </source>
</evidence>
<proteinExistence type="inferred from homology"/>
<comment type="similarity">
    <text evidence="1">Belongs to the bacterial solute-binding protein 5 family.</text>
</comment>
<dbReference type="InterPro" id="IPR039424">
    <property type="entry name" value="SBP_5"/>
</dbReference>
<dbReference type="InterPro" id="IPR030678">
    <property type="entry name" value="Peptide/Ni-bd"/>
</dbReference>
<dbReference type="GO" id="GO:0043190">
    <property type="term" value="C:ATP-binding cassette (ABC) transporter complex"/>
    <property type="evidence" value="ECO:0007669"/>
    <property type="project" value="InterPro"/>
</dbReference>
<dbReference type="Gene3D" id="3.40.190.10">
    <property type="entry name" value="Periplasmic binding protein-like II"/>
    <property type="match status" value="1"/>
</dbReference>
<evidence type="ECO:0000256" key="3">
    <source>
        <dbReference type="ARBA" id="ARBA00022729"/>
    </source>
</evidence>
<feature type="domain" description="Solute-binding protein family 5" evidence="4">
    <location>
        <begin position="107"/>
        <end position="462"/>
    </location>
</feature>
<organism evidence="5 6">
    <name type="scientific">Bifidobacterium reuteri</name>
    <dbReference type="NCBI Taxonomy" id="983706"/>
    <lineage>
        <taxon>Bacteria</taxon>
        <taxon>Bacillati</taxon>
        <taxon>Actinomycetota</taxon>
        <taxon>Actinomycetes</taxon>
        <taxon>Bifidobacteriales</taxon>
        <taxon>Bifidobacteriaceae</taxon>
        <taxon>Bifidobacterium</taxon>
    </lineage>
</organism>
<protein>
    <submittedName>
        <fullName evidence="5">ABC transporter substrate-binding protein</fullName>
    </submittedName>
</protein>
<evidence type="ECO:0000259" key="4">
    <source>
        <dbReference type="Pfam" id="PF00496"/>
    </source>
</evidence>